<sequence>MKIKVYALLLIALTACNNKETIDKETTTDVKDTTSAKFYKVDKKAESNLHEQLIGAWTTEGYQNAVFSIKNDSVYYVENDETFPYKLIGNVLTIEYTDDSMNFDVSFTGDTLVLKSAREGDSKYWRFTE</sequence>
<dbReference type="PROSITE" id="PS51257">
    <property type="entry name" value="PROKAR_LIPOPROTEIN"/>
    <property type="match status" value="1"/>
</dbReference>
<dbReference type="RefSeq" id="WP_143373361.1">
    <property type="nucleotide sequence ID" value="NZ_VJVZ01000006.1"/>
</dbReference>
<evidence type="ECO:0000313" key="2">
    <source>
        <dbReference type="Proteomes" id="UP000320643"/>
    </source>
</evidence>
<name>A0A552V1D0_9FLAO</name>
<keyword evidence="2" id="KW-1185">Reference proteome</keyword>
<organism evidence="1 2">
    <name type="scientific">Flavobacterium zepuense</name>
    <dbReference type="NCBI Taxonomy" id="2593302"/>
    <lineage>
        <taxon>Bacteria</taxon>
        <taxon>Pseudomonadati</taxon>
        <taxon>Bacteroidota</taxon>
        <taxon>Flavobacteriia</taxon>
        <taxon>Flavobacteriales</taxon>
        <taxon>Flavobacteriaceae</taxon>
        <taxon>Flavobacterium</taxon>
    </lineage>
</organism>
<dbReference type="Proteomes" id="UP000320643">
    <property type="component" value="Unassembled WGS sequence"/>
</dbReference>
<gene>
    <name evidence="1" type="ORF">FMM05_10635</name>
</gene>
<comment type="caution">
    <text evidence="1">The sequence shown here is derived from an EMBL/GenBank/DDBJ whole genome shotgun (WGS) entry which is preliminary data.</text>
</comment>
<proteinExistence type="predicted"/>
<evidence type="ECO:0008006" key="3">
    <source>
        <dbReference type="Google" id="ProtNLM"/>
    </source>
</evidence>
<dbReference type="EMBL" id="VJVZ01000006">
    <property type="protein sequence ID" value="TRW24281.1"/>
    <property type="molecule type" value="Genomic_DNA"/>
</dbReference>
<protein>
    <recommendedName>
        <fullName evidence="3">Lipocalin-like domain-containing protein</fullName>
    </recommendedName>
</protein>
<evidence type="ECO:0000313" key="1">
    <source>
        <dbReference type="EMBL" id="TRW24281.1"/>
    </source>
</evidence>
<dbReference type="AlphaFoldDB" id="A0A552V1D0"/>
<accession>A0A552V1D0</accession>
<reference evidence="1 2" key="1">
    <citation type="submission" date="2019-07" db="EMBL/GenBank/DDBJ databases">
        <title>Flavobacterium sp. nov., isolated from glacier ice.</title>
        <authorList>
            <person name="Liu Q."/>
            <person name="Xin Y.-H."/>
        </authorList>
    </citation>
    <scope>NUCLEOTIDE SEQUENCE [LARGE SCALE GENOMIC DNA]</scope>
    <source>
        <strain evidence="1 2">ZT4R6</strain>
    </source>
</reference>
<dbReference type="OrthoDB" id="853547at2"/>